<reference evidence="7 8" key="1">
    <citation type="submission" date="2017-04" db="EMBL/GenBank/DDBJ databases">
        <authorList>
            <person name="Afonso C.L."/>
            <person name="Miller P.J."/>
            <person name="Scott M.A."/>
            <person name="Spackman E."/>
            <person name="Goraichik I."/>
            <person name="Dimitrov K.M."/>
            <person name="Suarez D.L."/>
            <person name="Swayne D.E."/>
        </authorList>
    </citation>
    <scope>NUCLEOTIDE SEQUENCE [LARGE SCALE GENOMIC DNA]</scope>
    <source>
        <strain evidence="7 8">DSM 11622</strain>
    </source>
</reference>
<feature type="domain" description="RagB/SusD" evidence="6">
    <location>
        <begin position="339"/>
        <end position="420"/>
    </location>
</feature>
<dbReference type="GO" id="GO:0009279">
    <property type="term" value="C:cell outer membrane"/>
    <property type="evidence" value="ECO:0007669"/>
    <property type="project" value="UniProtKB-SubCell"/>
</dbReference>
<evidence type="ECO:0000256" key="4">
    <source>
        <dbReference type="ARBA" id="ARBA00023136"/>
    </source>
</evidence>
<dbReference type="EMBL" id="FWWW01000075">
    <property type="protein sequence ID" value="SMB97307.1"/>
    <property type="molecule type" value="Genomic_DNA"/>
</dbReference>
<dbReference type="Pfam" id="PF07980">
    <property type="entry name" value="SusD_RagB"/>
    <property type="match status" value="1"/>
</dbReference>
<evidence type="ECO:0000256" key="3">
    <source>
        <dbReference type="ARBA" id="ARBA00022729"/>
    </source>
</evidence>
<sequence length="460" mass="49394">MAGTLATLLSASSCSFFEIDKVTDPNNASIESVATNASQAQLNALAVGVEASLRLGHANNSSYNQIVGTLGREVTVLAQTESRWYLELQGRRGATGNVSVDVLDDAAFYNGQYTDFARVGRAARVFRASAEASAVVNAEQKSGIAGFTRTYEALSKLHLLNLQGENGIRVDLDDIRRPGKFVTPAEALVNIRQQLDQADQDLAAAGAAFAFPLSSGYAGFNTPTTFRRFNRALAARVSLYQADFAGALTALNASFYDRAGSLTLGPKITFSPTTASDVGNPYFQVPNGEPSNLVTVPSNFVTEAEAGDTRLAKVALRTTPRTLGNITGTYEARVFPSQNAPLDIIRNEELILIAAEARVGTGDLTGALADINAIRTRAGGLPALTAGSLAGSAQYINEILKQRRYSLFYEGHRWIDLRRLNRLNPNPAPGQTLAFTAAPFRLFTRLERPAAEKQWDIANP</sequence>
<keyword evidence="4" id="KW-0472">Membrane</keyword>
<evidence type="ECO:0000313" key="7">
    <source>
        <dbReference type="EMBL" id="SMB97307.1"/>
    </source>
</evidence>
<name>A0A1W1VVA0_9BACT</name>
<dbReference type="STRING" id="645990.SAMN00120144_0352"/>
<comment type="similarity">
    <text evidence="2">Belongs to the SusD family.</text>
</comment>
<dbReference type="Gene3D" id="1.25.40.390">
    <property type="match status" value="1"/>
</dbReference>
<dbReference type="AlphaFoldDB" id="A0A1W1VVA0"/>
<comment type="subcellular location">
    <subcellularLocation>
        <location evidence="1">Cell outer membrane</location>
    </subcellularLocation>
</comment>
<dbReference type="InterPro" id="IPR011990">
    <property type="entry name" value="TPR-like_helical_dom_sf"/>
</dbReference>
<evidence type="ECO:0000313" key="8">
    <source>
        <dbReference type="Proteomes" id="UP000192266"/>
    </source>
</evidence>
<dbReference type="CDD" id="cd08977">
    <property type="entry name" value="SusD"/>
    <property type="match status" value="1"/>
</dbReference>
<keyword evidence="7" id="KW-0449">Lipoprotein</keyword>
<dbReference type="Proteomes" id="UP000192266">
    <property type="component" value="Unassembled WGS sequence"/>
</dbReference>
<gene>
    <name evidence="7" type="ORF">SAMN00120144_0352</name>
</gene>
<keyword evidence="3" id="KW-0732">Signal</keyword>
<evidence type="ECO:0000256" key="5">
    <source>
        <dbReference type="ARBA" id="ARBA00023237"/>
    </source>
</evidence>
<protein>
    <submittedName>
        <fullName evidence="7">Putative lipoprotein</fullName>
    </submittedName>
</protein>
<keyword evidence="8" id="KW-1185">Reference proteome</keyword>
<proteinExistence type="inferred from homology"/>
<organism evidence="7 8">
    <name type="scientific">Hymenobacter roseosalivarius DSM 11622</name>
    <dbReference type="NCBI Taxonomy" id="645990"/>
    <lineage>
        <taxon>Bacteria</taxon>
        <taxon>Pseudomonadati</taxon>
        <taxon>Bacteroidota</taxon>
        <taxon>Cytophagia</taxon>
        <taxon>Cytophagales</taxon>
        <taxon>Hymenobacteraceae</taxon>
        <taxon>Hymenobacter</taxon>
    </lineage>
</organism>
<evidence type="ECO:0000256" key="2">
    <source>
        <dbReference type="ARBA" id="ARBA00006275"/>
    </source>
</evidence>
<dbReference type="InterPro" id="IPR012944">
    <property type="entry name" value="SusD_RagB_dom"/>
</dbReference>
<evidence type="ECO:0000259" key="6">
    <source>
        <dbReference type="Pfam" id="PF07980"/>
    </source>
</evidence>
<dbReference type="SUPFAM" id="SSF48452">
    <property type="entry name" value="TPR-like"/>
    <property type="match status" value="1"/>
</dbReference>
<keyword evidence="5" id="KW-0998">Cell outer membrane</keyword>
<accession>A0A1W1VVA0</accession>
<evidence type="ECO:0000256" key="1">
    <source>
        <dbReference type="ARBA" id="ARBA00004442"/>
    </source>
</evidence>